<evidence type="ECO:0000259" key="3">
    <source>
        <dbReference type="PROSITE" id="PS51371"/>
    </source>
</evidence>
<name>A0A930VF85_9ACTN</name>
<dbReference type="SUPFAM" id="SSF54631">
    <property type="entry name" value="CBS-domain pair"/>
    <property type="match status" value="1"/>
</dbReference>
<evidence type="ECO:0000313" key="5">
    <source>
        <dbReference type="Proteomes" id="UP000640489"/>
    </source>
</evidence>
<dbReference type="InterPro" id="IPR051257">
    <property type="entry name" value="Diverse_CBS-Domain"/>
</dbReference>
<keyword evidence="5" id="KW-1185">Reference proteome</keyword>
<accession>A0A930VF85</accession>
<sequence>MLVREVMSNEAITVQLGTPVKSALAVLASERITSLPVVSPSGKLRGIVSEADLIRDGVSMDARLHEIPRENVLVERHQYVDDVMTTHVLTVGPDSDLAEAVELMTSTGVKSVPVVAANGKVLGVVSRSDVVHMLARADHDLERDVDAALVSVGLRDWLVEVNDGTVELVAPARGVDDRGLARVVAGTVPGVVQVHIISTG</sequence>
<evidence type="ECO:0000256" key="1">
    <source>
        <dbReference type="ARBA" id="ARBA00023122"/>
    </source>
</evidence>
<dbReference type="RefSeq" id="WP_194707718.1">
    <property type="nucleotide sequence ID" value="NZ_JADKPN010000009.1"/>
</dbReference>
<dbReference type="PANTHER" id="PTHR43080:SF26">
    <property type="entry name" value="REGULATORY PROTEIN"/>
    <property type="match status" value="1"/>
</dbReference>
<keyword evidence="1 2" id="KW-0129">CBS domain</keyword>
<proteinExistence type="predicted"/>
<reference evidence="4" key="1">
    <citation type="submission" date="2020-11" db="EMBL/GenBank/DDBJ databases">
        <title>Nocardioides sp. nov., isolated from Soil of Cynanchum wilfordii Hemsley rhizosphere.</title>
        <authorList>
            <person name="Lee J.-S."/>
            <person name="Suh M.K."/>
            <person name="Kim J.-S."/>
        </authorList>
    </citation>
    <scope>NUCLEOTIDE SEQUENCE</scope>
    <source>
        <strain evidence="4">KCTC 19275</strain>
    </source>
</reference>
<dbReference type="EMBL" id="JADKPN010000009">
    <property type="protein sequence ID" value="MBF4764536.1"/>
    <property type="molecule type" value="Genomic_DNA"/>
</dbReference>
<dbReference type="PANTHER" id="PTHR43080">
    <property type="entry name" value="CBS DOMAIN-CONTAINING PROTEIN CBSX3, MITOCHONDRIAL"/>
    <property type="match status" value="1"/>
</dbReference>
<feature type="domain" description="CBS" evidence="3">
    <location>
        <begin position="84"/>
        <end position="141"/>
    </location>
</feature>
<dbReference type="SMART" id="SM00116">
    <property type="entry name" value="CBS"/>
    <property type="match status" value="2"/>
</dbReference>
<protein>
    <submittedName>
        <fullName evidence="4">CBS domain-containing protein</fullName>
    </submittedName>
</protein>
<dbReference type="InterPro" id="IPR046342">
    <property type="entry name" value="CBS_dom_sf"/>
</dbReference>
<dbReference type="InterPro" id="IPR000644">
    <property type="entry name" value="CBS_dom"/>
</dbReference>
<dbReference type="AlphaFoldDB" id="A0A930VF85"/>
<dbReference type="Proteomes" id="UP000640489">
    <property type="component" value="Unassembled WGS sequence"/>
</dbReference>
<comment type="caution">
    <text evidence="4">The sequence shown here is derived from an EMBL/GenBank/DDBJ whole genome shotgun (WGS) entry which is preliminary data.</text>
</comment>
<gene>
    <name evidence="4" type="ORF">ISU07_15490</name>
</gene>
<evidence type="ECO:0000313" key="4">
    <source>
        <dbReference type="EMBL" id="MBF4764536.1"/>
    </source>
</evidence>
<feature type="domain" description="CBS" evidence="3">
    <location>
        <begin position="7"/>
        <end position="67"/>
    </location>
</feature>
<dbReference type="Pfam" id="PF00571">
    <property type="entry name" value="CBS"/>
    <property type="match status" value="2"/>
</dbReference>
<organism evidence="4 5">
    <name type="scientific">Nocardioides islandensis</name>
    <dbReference type="NCBI Taxonomy" id="433663"/>
    <lineage>
        <taxon>Bacteria</taxon>
        <taxon>Bacillati</taxon>
        <taxon>Actinomycetota</taxon>
        <taxon>Actinomycetes</taxon>
        <taxon>Propionibacteriales</taxon>
        <taxon>Nocardioidaceae</taxon>
        <taxon>Nocardioides</taxon>
    </lineage>
</organism>
<dbReference type="PROSITE" id="PS51371">
    <property type="entry name" value="CBS"/>
    <property type="match status" value="2"/>
</dbReference>
<evidence type="ECO:0000256" key="2">
    <source>
        <dbReference type="PROSITE-ProRule" id="PRU00703"/>
    </source>
</evidence>
<dbReference type="Gene3D" id="3.10.580.10">
    <property type="entry name" value="CBS-domain"/>
    <property type="match status" value="1"/>
</dbReference>